<proteinExistence type="predicted"/>
<evidence type="ECO:0000313" key="4">
    <source>
        <dbReference type="Proteomes" id="UP000001307"/>
    </source>
</evidence>
<dbReference type="EMBL" id="FN653027">
    <property type="protein sequence ID" value="CBY07945.1"/>
    <property type="molecule type" value="Genomic_DNA"/>
</dbReference>
<accession>E4X706</accession>
<dbReference type="OrthoDB" id="10499255at2759"/>
<name>E4X706_OIKDI</name>
<feature type="compositionally biased region" description="Polar residues" evidence="1">
    <location>
        <begin position="270"/>
        <end position="281"/>
    </location>
</feature>
<dbReference type="InParanoid" id="E4X706"/>
<organism evidence="3">
    <name type="scientific">Oikopleura dioica</name>
    <name type="common">Tunicate</name>
    <dbReference type="NCBI Taxonomy" id="34765"/>
    <lineage>
        <taxon>Eukaryota</taxon>
        <taxon>Metazoa</taxon>
        <taxon>Chordata</taxon>
        <taxon>Tunicata</taxon>
        <taxon>Appendicularia</taxon>
        <taxon>Copelata</taxon>
        <taxon>Oikopleuridae</taxon>
        <taxon>Oikopleura</taxon>
    </lineage>
</organism>
<feature type="domain" description="5'-3' DNA helicase ZGRF1-like N-terminal" evidence="2">
    <location>
        <begin position="4"/>
        <end position="77"/>
    </location>
</feature>
<protein>
    <recommendedName>
        <fullName evidence="2">5'-3' DNA helicase ZGRF1-like N-terminal domain-containing protein</fullName>
    </recommendedName>
</protein>
<gene>
    <name evidence="3" type="ORF">GSOID_T00003308001</name>
</gene>
<keyword evidence="4" id="KW-1185">Reference proteome</keyword>
<dbReference type="Pfam" id="PF10382">
    <property type="entry name" value="ZGRF1-like_N"/>
    <property type="match status" value="1"/>
</dbReference>
<evidence type="ECO:0000256" key="1">
    <source>
        <dbReference type="SAM" id="MobiDB-lite"/>
    </source>
</evidence>
<evidence type="ECO:0000259" key="2">
    <source>
        <dbReference type="Pfam" id="PF10382"/>
    </source>
</evidence>
<reference evidence="3" key="1">
    <citation type="journal article" date="2010" name="Science">
        <title>Plasticity of animal genome architecture unmasked by rapid evolution of a pelagic tunicate.</title>
        <authorList>
            <person name="Denoeud F."/>
            <person name="Henriet S."/>
            <person name="Mungpakdee S."/>
            <person name="Aury J.M."/>
            <person name="Da Silva C."/>
            <person name="Brinkmann H."/>
            <person name="Mikhaleva J."/>
            <person name="Olsen L.C."/>
            <person name="Jubin C."/>
            <person name="Canestro C."/>
            <person name="Bouquet J.M."/>
            <person name="Danks G."/>
            <person name="Poulain J."/>
            <person name="Campsteijn C."/>
            <person name="Adamski M."/>
            <person name="Cross I."/>
            <person name="Yadetie F."/>
            <person name="Muffato M."/>
            <person name="Louis A."/>
            <person name="Butcher S."/>
            <person name="Tsagkogeorga G."/>
            <person name="Konrad A."/>
            <person name="Singh S."/>
            <person name="Jensen M.F."/>
            <person name="Cong E.H."/>
            <person name="Eikeseth-Otteraa H."/>
            <person name="Noel B."/>
            <person name="Anthouard V."/>
            <person name="Porcel B.M."/>
            <person name="Kachouri-Lafond R."/>
            <person name="Nishino A."/>
            <person name="Ugolini M."/>
            <person name="Chourrout P."/>
            <person name="Nishida H."/>
            <person name="Aasland R."/>
            <person name="Huzurbazar S."/>
            <person name="Westhof E."/>
            <person name="Delsuc F."/>
            <person name="Lehrach H."/>
            <person name="Reinhardt R."/>
            <person name="Weissenbach J."/>
            <person name="Roy S.W."/>
            <person name="Artiguenave F."/>
            <person name="Postlethwait J.H."/>
            <person name="Manak J.R."/>
            <person name="Thompson E.M."/>
            <person name="Jaillon O."/>
            <person name="Du Pasquier L."/>
            <person name="Boudinot P."/>
            <person name="Liberles D.A."/>
            <person name="Volff J.N."/>
            <person name="Philippe H."/>
            <person name="Lenhard B."/>
            <person name="Roest Crollius H."/>
            <person name="Wincker P."/>
            <person name="Chourrout D."/>
        </authorList>
    </citation>
    <scope>NUCLEOTIDE SEQUENCE [LARGE SCALE GENOMIC DNA]</scope>
</reference>
<sequence length="281" mass="32100">MSYWKILYTTEKHKKQVKKWIDGFMHVKPDGRNAVMYNEDLDKIHHFKIERKHRIFEGGEFGIQKYDLQIDEQIAKLPTDLDSTSGPSEFYSPPPLIHRSRATINNSFRKPAASDSQEKPVYRHVDTPIRMLRKRKSSQNDMPLQPIKPPRFAPSIGDCFDEKDTIDIKLESPESQTFSEPAKIAKLSTAECSSSNVLDDTNKLSEKSDFSFSLTENSEDNHSLPLFNSQGDIHSRLMKSNPACTSHIPEDHQTSSQEHCSEVSHGRASTFKNPFDSSDED</sequence>
<feature type="region of interest" description="Disordered" evidence="1">
    <location>
        <begin position="239"/>
        <end position="281"/>
    </location>
</feature>
<evidence type="ECO:0000313" key="3">
    <source>
        <dbReference type="EMBL" id="CBY07945.1"/>
    </source>
</evidence>
<dbReference type="AlphaFoldDB" id="E4X706"/>
<dbReference type="InterPro" id="IPR018838">
    <property type="entry name" value="ZGRF1-like_N"/>
</dbReference>
<dbReference type="Proteomes" id="UP000001307">
    <property type="component" value="Unassembled WGS sequence"/>
</dbReference>
<feature type="compositionally biased region" description="Basic and acidic residues" evidence="1">
    <location>
        <begin position="248"/>
        <end position="265"/>
    </location>
</feature>